<evidence type="ECO:0000313" key="3">
    <source>
        <dbReference type="Proteomes" id="UP001139488"/>
    </source>
</evidence>
<proteinExistence type="predicted"/>
<keyword evidence="3" id="KW-1185">Reference proteome</keyword>
<feature type="chain" id="PRO_5040740294" description="Outer membrane protein beta-barrel domain-containing protein" evidence="1">
    <location>
        <begin position="24"/>
        <end position="178"/>
    </location>
</feature>
<name>A0A9X2AYW7_9VIBR</name>
<dbReference type="EMBL" id="JAJNNZ010000006">
    <property type="protein sequence ID" value="MCJ2377172.1"/>
    <property type="molecule type" value="Genomic_DNA"/>
</dbReference>
<feature type="signal peptide" evidence="1">
    <location>
        <begin position="1"/>
        <end position="23"/>
    </location>
</feature>
<evidence type="ECO:0000256" key="1">
    <source>
        <dbReference type="SAM" id="SignalP"/>
    </source>
</evidence>
<dbReference type="Proteomes" id="UP001139488">
    <property type="component" value="Unassembled WGS sequence"/>
</dbReference>
<gene>
    <name evidence="2" type="ORF">LNL84_10060</name>
</gene>
<keyword evidence="1" id="KW-0732">Signal</keyword>
<evidence type="ECO:0008006" key="4">
    <source>
        <dbReference type="Google" id="ProtNLM"/>
    </source>
</evidence>
<accession>A0A9X2AYW7</accession>
<dbReference type="RefSeq" id="WP_244357108.1">
    <property type="nucleotide sequence ID" value="NZ_JAJNNZ010000006.1"/>
</dbReference>
<organism evidence="2 3">
    <name type="scientific">Vibrio gelatinilyticus</name>
    <dbReference type="NCBI Taxonomy" id="2893468"/>
    <lineage>
        <taxon>Bacteria</taxon>
        <taxon>Pseudomonadati</taxon>
        <taxon>Pseudomonadota</taxon>
        <taxon>Gammaproteobacteria</taxon>
        <taxon>Vibrionales</taxon>
        <taxon>Vibrionaceae</taxon>
        <taxon>Vibrio</taxon>
    </lineage>
</organism>
<sequence length="178" mass="19586">MLGKATRRALLCIAVIAPVVVQANNFNYNSFQVRLGADPGTTGAEFSTYFTQNTHFIVKADSRFEGDWDIAGGLGFNGPINQFADTYGQLLIHNVKYKGDEGLDTSFLSEFNIGTRVWLMQQVEVVGQIGMLNGNDKTRFIWDIGARFHSTDQLSLGVDVKDGGIYGTQAVMSVRFGF</sequence>
<evidence type="ECO:0000313" key="2">
    <source>
        <dbReference type="EMBL" id="MCJ2377172.1"/>
    </source>
</evidence>
<protein>
    <recommendedName>
        <fullName evidence="4">Outer membrane protein beta-barrel domain-containing protein</fullName>
    </recommendedName>
</protein>
<dbReference type="AlphaFoldDB" id="A0A9X2AYW7"/>
<comment type="caution">
    <text evidence="2">The sequence shown here is derived from an EMBL/GenBank/DDBJ whole genome shotgun (WGS) entry which is preliminary data.</text>
</comment>
<reference evidence="2" key="1">
    <citation type="submission" date="2021-11" db="EMBL/GenBank/DDBJ databases">
        <title>Vibrio ZSDE26 sp. nov. and Vibrio ZSDZ34 sp. nov., isolated from coastal seawater in Qingdao.</title>
        <authorList>
            <person name="Zhang P."/>
        </authorList>
    </citation>
    <scope>NUCLEOTIDE SEQUENCE</scope>
    <source>
        <strain evidence="2">ZSDZ34</strain>
    </source>
</reference>